<feature type="compositionally biased region" description="Polar residues" evidence="1">
    <location>
        <begin position="368"/>
        <end position="381"/>
    </location>
</feature>
<gene>
    <name evidence="2" type="ORF">Bca52824_027163</name>
</gene>
<feature type="compositionally biased region" description="Polar residues" evidence="1">
    <location>
        <begin position="286"/>
        <end position="304"/>
    </location>
</feature>
<feature type="compositionally biased region" description="Low complexity" evidence="1">
    <location>
        <begin position="193"/>
        <end position="206"/>
    </location>
</feature>
<dbReference type="AlphaFoldDB" id="A0A8X7SIY8"/>
<dbReference type="OrthoDB" id="1098274at2759"/>
<comment type="caution">
    <text evidence="2">The sequence shown here is derived from an EMBL/GenBank/DDBJ whole genome shotgun (WGS) entry which is preliminary data.</text>
</comment>
<evidence type="ECO:0000256" key="1">
    <source>
        <dbReference type="SAM" id="MobiDB-lite"/>
    </source>
</evidence>
<proteinExistence type="predicted"/>
<feature type="compositionally biased region" description="Polar residues" evidence="1">
    <location>
        <begin position="548"/>
        <end position="563"/>
    </location>
</feature>
<keyword evidence="3" id="KW-1185">Reference proteome</keyword>
<feature type="region of interest" description="Disordered" evidence="1">
    <location>
        <begin position="1"/>
        <end position="172"/>
    </location>
</feature>
<feature type="compositionally biased region" description="Pro residues" evidence="1">
    <location>
        <begin position="84"/>
        <end position="97"/>
    </location>
</feature>
<dbReference type="EMBL" id="JAAMPC010000006">
    <property type="protein sequence ID" value="KAG2307415.1"/>
    <property type="molecule type" value="Genomic_DNA"/>
</dbReference>
<feature type="compositionally biased region" description="Low complexity" evidence="1">
    <location>
        <begin position="398"/>
        <end position="413"/>
    </location>
</feature>
<feature type="region of interest" description="Disordered" evidence="1">
    <location>
        <begin position="188"/>
        <end position="350"/>
    </location>
</feature>
<feature type="compositionally biased region" description="Low complexity" evidence="1">
    <location>
        <begin position="223"/>
        <end position="233"/>
    </location>
</feature>
<protein>
    <submittedName>
        <fullName evidence="2">Uncharacterized protein</fullName>
    </submittedName>
</protein>
<feature type="compositionally biased region" description="Pro residues" evidence="1">
    <location>
        <begin position="115"/>
        <end position="162"/>
    </location>
</feature>
<feature type="compositionally biased region" description="Basic and acidic residues" evidence="1">
    <location>
        <begin position="492"/>
        <end position="504"/>
    </location>
</feature>
<feature type="compositionally biased region" description="Basic and acidic residues" evidence="1">
    <location>
        <begin position="274"/>
        <end position="285"/>
    </location>
</feature>
<name>A0A8X7SIY8_BRACI</name>
<feature type="compositionally biased region" description="Basic and acidic residues" evidence="1">
    <location>
        <begin position="422"/>
        <end position="448"/>
    </location>
</feature>
<feature type="compositionally biased region" description="Pro residues" evidence="1">
    <location>
        <begin position="207"/>
        <end position="222"/>
    </location>
</feature>
<evidence type="ECO:0000313" key="3">
    <source>
        <dbReference type="Proteomes" id="UP000886595"/>
    </source>
</evidence>
<accession>A0A8X7SIY8</accession>
<feature type="compositionally biased region" description="Low complexity" evidence="1">
    <location>
        <begin position="64"/>
        <end position="83"/>
    </location>
</feature>
<evidence type="ECO:0000313" key="2">
    <source>
        <dbReference type="EMBL" id="KAG2307415.1"/>
    </source>
</evidence>
<dbReference type="Proteomes" id="UP000886595">
    <property type="component" value="Unassembled WGS sequence"/>
</dbReference>
<feature type="region of interest" description="Disordered" evidence="1">
    <location>
        <begin position="368"/>
        <end position="596"/>
    </location>
</feature>
<sequence length="596" mass="64086">MPFGPPRCRPLHPQERPPPGCKPSCLPPSGHWPTSPPLSESWPPSPPSTDIWSPHPPYLGSWKLGPPRLGSWPPSPPLSESWPPGVPPTWSWPPSPPSTDIWSPHPPSSRSWTPGQPPFGNWPPCPPPPIGRCPPCPPPPPGHWPPGPPPLGDWSQYPPPMGSWPTDHSSLESWPPHPPYLGSWKLGPPRLGSWPPSAPASRSWLSCPPPPENWLHGAPPPSSMLLGSSSGPPCHNFMPSGCPLGSIPLIRPSQTLQPTPNLDEKAKPSTKPGSNDKTKPYDLEKVQSTSKSGDSNNSGKQPANTDPPKLTLYVDDKAKSMTKHGSNDETKRDAFDEVEPPTKSRYYSNLGTPLAITGPLNHVEKTNVQESLSTTPGQNVKTEYPTKHGVSFEVKPPTTLSDSSNSGTSSVSTNPLEPEPNLEDKGTHLIKHGGIDETKSPTKRDGFHEVNPITKPGGSSTSGMPASNIDISKLASKPNDKDKISAELGGTDETKLGGSDEVKPPTKTGEYENSGMLPTNTDPSKLAPKPYDQEKSLTILDGNDKTKSSTMHGGSNELKTNLGSKDETKPPTKLAGNDKMKPLHWFLIRKSAQGKQ</sequence>
<feature type="compositionally biased region" description="Basic and acidic residues" evidence="1">
    <location>
        <begin position="314"/>
        <end position="335"/>
    </location>
</feature>
<feature type="compositionally biased region" description="Basic and acidic residues" evidence="1">
    <location>
        <begin position="564"/>
        <end position="581"/>
    </location>
</feature>
<organism evidence="2 3">
    <name type="scientific">Brassica carinata</name>
    <name type="common">Ethiopian mustard</name>
    <name type="synonym">Abyssinian cabbage</name>
    <dbReference type="NCBI Taxonomy" id="52824"/>
    <lineage>
        <taxon>Eukaryota</taxon>
        <taxon>Viridiplantae</taxon>
        <taxon>Streptophyta</taxon>
        <taxon>Embryophyta</taxon>
        <taxon>Tracheophyta</taxon>
        <taxon>Spermatophyta</taxon>
        <taxon>Magnoliopsida</taxon>
        <taxon>eudicotyledons</taxon>
        <taxon>Gunneridae</taxon>
        <taxon>Pentapetalae</taxon>
        <taxon>rosids</taxon>
        <taxon>malvids</taxon>
        <taxon>Brassicales</taxon>
        <taxon>Brassicaceae</taxon>
        <taxon>Brassiceae</taxon>
        <taxon>Brassica</taxon>
    </lineage>
</organism>
<reference evidence="2 3" key="1">
    <citation type="submission" date="2020-02" db="EMBL/GenBank/DDBJ databases">
        <authorList>
            <person name="Ma Q."/>
            <person name="Huang Y."/>
            <person name="Song X."/>
            <person name="Pei D."/>
        </authorList>
    </citation>
    <scope>NUCLEOTIDE SEQUENCE [LARGE SCALE GENOMIC DNA]</scope>
    <source>
        <strain evidence="2">Sxm20200214</strain>
        <tissue evidence="2">Leaf</tissue>
    </source>
</reference>